<comment type="caution">
    <text evidence="2">The sequence shown here is derived from an EMBL/GenBank/DDBJ whole genome shotgun (WGS) entry which is preliminary data.</text>
</comment>
<dbReference type="OMA" id="CEVEAYA"/>
<dbReference type="EMBL" id="PDCK01000043">
    <property type="protein sequence ID" value="PRQ30994.1"/>
    <property type="molecule type" value="Genomic_DNA"/>
</dbReference>
<dbReference type="SUPFAM" id="SSF81383">
    <property type="entry name" value="F-box domain"/>
    <property type="match status" value="1"/>
</dbReference>
<dbReference type="PANTHER" id="PTHR32212">
    <property type="entry name" value="CYCLIN-LIKE F-BOX"/>
    <property type="match status" value="1"/>
</dbReference>
<dbReference type="Pfam" id="PF00646">
    <property type="entry name" value="F-box"/>
    <property type="match status" value="1"/>
</dbReference>
<protein>
    <submittedName>
        <fullName evidence="2">Putative F-box domain-containing protein</fullName>
    </submittedName>
</protein>
<dbReference type="STRING" id="74649.A0A2P6QA15"/>
<dbReference type="InterPro" id="IPR036047">
    <property type="entry name" value="F-box-like_dom_sf"/>
</dbReference>
<proteinExistence type="predicted"/>
<dbReference type="InterPro" id="IPR001810">
    <property type="entry name" value="F-box_dom"/>
</dbReference>
<dbReference type="PROSITE" id="PS50181">
    <property type="entry name" value="FBOX"/>
    <property type="match status" value="1"/>
</dbReference>
<feature type="domain" description="F-box" evidence="1">
    <location>
        <begin position="11"/>
        <end position="47"/>
    </location>
</feature>
<evidence type="ECO:0000313" key="2">
    <source>
        <dbReference type="EMBL" id="PRQ30994.1"/>
    </source>
</evidence>
<gene>
    <name evidence="2" type="ORF">RchiOBHm_Chr5g0030621</name>
</gene>
<keyword evidence="3" id="KW-1185">Reference proteome</keyword>
<reference evidence="2 3" key="1">
    <citation type="journal article" date="2018" name="Nat. Genet.">
        <title>The Rosa genome provides new insights in the design of modern roses.</title>
        <authorList>
            <person name="Bendahmane M."/>
        </authorList>
    </citation>
    <scope>NUCLEOTIDE SEQUENCE [LARGE SCALE GENOMIC DNA]</scope>
    <source>
        <strain evidence="3">cv. Old Blush</strain>
    </source>
</reference>
<dbReference type="AlphaFoldDB" id="A0A2P6QA15"/>
<accession>A0A2P6QA15</accession>
<sequence length="86" mass="9668">MGSNSNSKRGEDRISGLPDAILCHILSFLSKVDVVRTSILCHRWEKLWVSVPTLDLRDDSFDQGRGSTPIHKFSLRCTNMDGLSSY</sequence>
<name>A0A2P6QA15_ROSCH</name>
<dbReference type="Gene3D" id="1.20.1280.50">
    <property type="match status" value="1"/>
</dbReference>
<dbReference type="Proteomes" id="UP000238479">
    <property type="component" value="Chromosome 5"/>
</dbReference>
<evidence type="ECO:0000259" key="1">
    <source>
        <dbReference type="PROSITE" id="PS50181"/>
    </source>
</evidence>
<organism evidence="2 3">
    <name type="scientific">Rosa chinensis</name>
    <name type="common">China rose</name>
    <dbReference type="NCBI Taxonomy" id="74649"/>
    <lineage>
        <taxon>Eukaryota</taxon>
        <taxon>Viridiplantae</taxon>
        <taxon>Streptophyta</taxon>
        <taxon>Embryophyta</taxon>
        <taxon>Tracheophyta</taxon>
        <taxon>Spermatophyta</taxon>
        <taxon>Magnoliopsida</taxon>
        <taxon>eudicotyledons</taxon>
        <taxon>Gunneridae</taxon>
        <taxon>Pentapetalae</taxon>
        <taxon>rosids</taxon>
        <taxon>fabids</taxon>
        <taxon>Rosales</taxon>
        <taxon>Rosaceae</taxon>
        <taxon>Rosoideae</taxon>
        <taxon>Rosoideae incertae sedis</taxon>
        <taxon>Rosa</taxon>
    </lineage>
</organism>
<dbReference type="Gramene" id="PRQ30994">
    <property type="protein sequence ID" value="PRQ30994"/>
    <property type="gene ID" value="RchiOBHm_Chr5g0030621"/>
</dbReference>
<dbReference type="PANTHER" id="PTHR32212:SF234">
    <property type="entry name" value="F-BOX_LRR-REPEAT PROTEIN 13-LIKE"/>
    <property type="match status" value="1"/>
</dbReference>
<evidence type="ECO:0000313" key="3">
    <source>
        <dbReference type="Proteomes" id="UP000238479"/>
    </source>
</evidence>